<evidence type="ECO:0000259" key="1">
    <source>
        <dbReference type="Pfam" id="PF12867"/>
    </source>
</evidence>
<dbReference type="Pfam" id="PF12867">
    <property type="entry name" value="DinB_2"/>
    <property type="match status" value="1"/>
</dbReference>
<protein>
    <submittedName>
        <fullName evidence="2">DinB family protein</fullName>
    </submittedName>
</protein>
<dbReference type="InterPro" id="IPR034660">
    <property type="entry name" value="DinB/YfiT-like"/>
</dbReference>
<dbReference type="AlphaFoldDB" id="A0AB39HTU1"/>
<dbReference type="InterPro" id="IPR024775">
    <property type="entry name" value="DinB-like"/>
</dbReference>
<reference evidence="2" key="1">
    <citation type="submission" date="2024-07" db="EMBL/GenBank/DDBJ databases">
        <title>Halotolerant mesophilic bacterium Ornithinibacillus sp. 4-3, sp. nov., isolated from soil.</title>
        <authorList>
            <person name="Sidarenka A.V."/>
            <person name="Guliayeva D.E."/>
            <person name="Leanovich S.I."/>
            <person name="Hileuskaya K.S."/>
            <person name="Akhremchuk A.E."/>
            <person name="Sikolenko M.A."/>
            <person name="Valentovich L.N."/>
        </authorList>
    </citation>
    <scope>NUCLEOTIDE SEQUENCE</scope>
    <source>
        <strain evidence="2">4-3</strain>
    </source>
</reference>
<dbReference type="Gene3D" id="1.20.120.450">
    <property type="entry name" value="dinb family like domain"/>
    <property type="match status" value="1"/>
</dbReference>
<dbReference type="EMBL" id="CP162599">
    <property type="protein sequence ID" value="XDK33626.1"/>
    <property type="molecule type" value="Genomic_DNA"/>
</dbReference>
<dbReference type="RefSeq" id="WP_368654304.1">
    <property type="nucleotide sequence ID" value="NZ_CP162599.1"/>
</dbReference>
<organism evidence="2">
    <name type="scientific">Ornithinibacillus sp. 4-3</name>
    <dbReference type="NCBI Taxonomy" id="3231488"/>
    <lineage>
        <taxon>Bacteria</taxon>
        <taxon>Bacillati</taxon>
        <taxon>Bacillota</taxon>
        <taxon>Bacilli</taxon>
        <taxon>Bacillales</taxon>
        <taxon>Bacillaceae</taxon>
        <taxon>Ornithinibacillus</taxon>
    </lineage>
</organism>
<accession>A0AB39HTU1</accession>
<proteinExistence type="predicted"/>
<feature type="domain" description="DinB-like" evidence="1">
    <location>
        <begin position="16"/>
        <end position="145"/>
    </location>
</feature>
<evidence type="ECO:0000313" key="2">
    <source>
        <dbReference type="EMBL" id="XDK33626.1"/>
    </source>
</evidence>
<sequence>MEALRLFKYSRISTFIVLNKIDKVLWDVQPEGYPNTIRWNAGHVYITAEDFLHDADCNYTVTKPEWLKLFIDGTSPMDWRNKEVPSSEEIMLALKEQEERINIHFQDKLKQQASIARDVNGMLLETVDSSVQFVTWHEGIHLGFMNGLNKLFQSDSSIQELVRSR</sequence>
<dbReference type="SUPFAM" id="SSF109854">
    <property type="entry name" value="DinB/YfiT-like putative metalloenzymes"/>
    <property type="match status" value="1"/>
</dbReference>
<gene>
    <name evidence="2" type="ORF">AB4Y30_04530</name>
</gene>
<name>A0AB39HTU1_9BACI</name>